<evidence type="ECO:0000256" key="2">
    <source>
        <dbReference type="ARBA" id="ARBA00004236"/>
    </source>
</evidence>
<dbReference type="Proteomes" id="UP000269438">
    <property type="component" value="Unassembled WGS sequence"/>
</dbReference>
<feature type="transmembrane region" description="Helical" evidence="11">
    <location>
        <begin position="21"/>
        <end position="41"/>
    </location>
</feature>
<evidence type="ECO:0000256" key="4">
    <source>
        <dbReference type="ARBA" id="ARBA00022553"/>
    </source>
</evidence>
<feature type="domain" description="HAMP" evidence="13">
    <location>
        <begin position="379"/>
        <end position="431"/>
    </location>
</feature>
<evidence type="ECO:0000256" key="9">
    <source>
        <dbReference type="ARBA" id="ARBA00023012"/>
    </source>
</evidence>
<dbReference type="Gene3D" id="6.10.340.10">
    <property type="match status" value="1"/>
</dbReference>
<evidence type="ECO:0000256" key="5">
    <source>
        <dbReference type="ARBA" id="ARBA00022679"/>
    </source>
</evidence>
<dbReference type="SMART" id="SM00304">
    <property type="entry name" value="HAMP"/>
    <property type="match status" value="1"/>
</dbReference>
<dbReference type="PANTHER" id="PTHR43711:SF1">
    <property type="entry name" value="HISTIDINE KINASE 1"/>
    <property type="match status" value="1"/>
</dbReference>
<evidence type="ECO:0000313" key="14">
    <source>
        <dbReference type="EMBL" id="RLP82887.1"/>
    </source>
</evidence>
<dbReference type="EC" id="2.7.13.3" evidence="3"/>
<dbReference type="GO" id="GO:0000155">
    <property type="term" value="F:phosphorelay sensor kinase activity"/>
    <property type="evidence" value="ECO:0007669"/>
    <property type="project" value="InterPro"/>
</dbReference>
<feature type="region of interest" description="Disordered" evidence="10">
    <location>
        <begin position="233"/>
        <end position="255"/>
    </location>
</feature>
<dbReference type="InterPro" id="IPR003660">
    <property type="entry name" value="HAMP_dom"/>
</dbReference>
<keyword evidence="11" id="KW-0472">Membrane</keyword>
<dbReference type="GO" id="GO:0005886">
    <property type="term" value="C:plasma membrane"/>
    <property type="evidence" value="ECO:0007669"/>
    <property type="project" value="UniProtKB-SubCell"/>
</dbReference>
<dbReference type="PRINTS" id="PR00344">
    <property type="entry name" value="BCTRLSENSOR"/>
</dbReference>
<evidence type="ECO:0000256" key="7">
    <source>
        <dbReference type="ARBA" id="ARBA00022777"/>
    </source>
</evidence>
<feature type="transmembrane region" description="Helical" evidence="11">
    <location>
        <begin position="359"/>
        <end position="379"/>
    </location>
</feature>
<evidence type="ECO:0000256" key="10">
    <source>
        <dbReference type="SAM" id="MobiDB-lite"/>
    </source>
</evidence>
<evidence type="ECO:0000256" key="6">
    <source>
        <dbReference type="ARBA" id="ARBA00022692"/>
    </source>
</evidence>
<dbReference type="InterPro" id="IPR036890">
    <property type="entry name" value="HATPase_C_sf"/>
</dbReference>
<evidence type="ECO:0000256" key="1">
    <source>
        <dbReference type="ARBA" id="ARBA00000085"/>
    </source>
</evidence>
<evidence type="ECO:0000313" key="15">
    <source>
        <dbReference type="Proteomes" id="UP000269438"/>
    </source>
</evidence>
<dbReference type="OrthoDB" id="9786919at2"/>
<comment type="caution">
    <text evidence="14">The sequence shown here is derived from an EMBL/GenBank/DDBJ whole genome shotgun (WGS) entry which is preliminary data.</text>
</comment>
<keyword evidence="5" id="KW-0808">Transferase</keyword>
<dbReference type="Gene3D" id="1.10.287.130">
    <property type="match status" value="1"/>
</dbReference>
<reference evidence="14 15" key="1">
    <citation type="submission" date="2018-10" db="EMBL/GenBank/DDBJ databases">
        <authorList>
            <person name="Li J."/>
        </authorList>
    </citation>
    <scope>NUCLEOTIDE SEQUENCE [LARGE SCALE GENOMIC DNA]</scope>
    <source>
        <strain evidence="14 15">JCM 11654</strain>
    </source>
</reference>
<feature type="compositionally biased region" description="Low complexity" evidence="10">
    <location>
        <begin position="151"/>
        <end position="163"/>
    </location>
</feature>
<dbReference type="InterPro" id="IPR036097">
    <property type="entry name" value="HisK_dim/P_sf"/>
</dbReference>
<dbReference type="SMART" id="SM00388">
    <property type="entry name" value="HisKA"/>
    <property type="match status" value="1"/>
</dbReference>
<comment type="catalytic activity">
    <reaction evidence="1">
        <text>ATP + protein L-histidine = ADP + protein N-phospho-L-histidine.</text>
        <dbReference type="EC" id="2.7.13.3"/>
    </reaction>
</comment>
<evidence type="ECO:0000259" key="13">
    <source>
        <dbReference type="PROSITE" id="PS50885"/>
    </source>
</evidence>
<keyword evidence="8 11" id="KW-1133">Transmembrane helix</keyword>
<dbReference type="PROSITE" id="PS50109">
    <property type="entry name" value="HIS_KIN"/>
    <property type="match status" value="1"/>
</dbReference>
<dbReference type="EMBL" id="RCUY01000005">
    <property type="protein sequence ID" value="RLP82887.1"/>
    <property type="molecule type" value="Genomic_DNA"/>
</dbReference>
<dbReference type="SUPFAM" id="SSF158472">
    <property type="entry name" value="HAMP domain-like"/>
    <property type="match status" value="1"/>
</dbReference>
<keyword evidence="9" id="KW-0902">Two-component regulatory system</keyword>
<feature type="domain" description="Histidine kinase" evidence="12">
    <location>
        <begin position="439"/>
        <end position="695"/>
    </location>
</feature>
<dbReference type="InterPro" id="IPR004358">
    <property type="entry name" value="Sig_transdc_His_kin-like_C"/>
</dbReference>
<dbReference type="CDD" id="cd00082">
    <property type="entry name" value="HisKA"/>
    <property type="match status" value="1"/>
</dbReference>
<keyword evidence="6 11" id="KW-0812">Transmembrane</keyword>
<feature type="region of interest" description="Disordered" evidence="10">
    <location>
        <begin position="135"/>
        <end position="200"/>
    </location>
</feature>
<keyword evidence="15" id="KW-1185">Reference proteome</keyword>
<comment type="subcellular location">
    <subcellularLocation>
        <location evidence="2">Cell membrane</location>
    </subcellularLocation>
</comment>
<dbReference type="InterPro" id="IPR003594">
    <property type="entry name" value="HATPase_dom"/>
</dbReference>
<evidence type="ECO:0000259" key="12">
    <source>
        <dbReference type="PROSITE" id="PS50109"/>
    </source>
</evidence>
<dbReference type="InterPro" id="IPR050736">
    <property type="entry name" value="Sensor_HK_Regulatory"/>
</dbReference>
<dbReference type="InterPro" id="IPR005467">
    <property type="entry name" value="His_kinase_dom"/>
</dbReference>
<dbReference type="InterPro" id="IPR003661">
    <property type="entry name" value="HisK_dim/P_dom"/>
</dbReference>
<evidence type="ECO:0000256" key="8">
    <source>
        <dbReference type="ARBA" id="ARBA00022989"/>
    </source>
</evidence>
<dbReference type="CDD" id="cd06225">
    <property type="entry name" value="HAMP"/>
    <property type="match status" value="1"/>
</dbReference>
<protein>
    <recommendedName>
        <fullName evidence="3">histidine kinase</fullName>
        <ecNumber evidence="3">2.7.13.3</ecNumber>
    </recommendedName>
</protein>
<gene>
    <name evidence="14" type="ORF">D9V34_06460</name>
</gene>
<accession>A0A3L7AR71</accession>
<evidence type="ECO:0000256" key="11">
    <source>
        <dbReference type="SAM" id="Phobius"/>
    </source>
</evidence>
<dbReference type="SUPFAM" id="SSF47384">
    <property type="entry name" value="Homodimeric domain of signal transducing histidine kinase"/>
    <property type="match status" value="1"/>
</dbReference>
<keyword evidence="7" id="KW-0418">Kinase</keyword>
<feature type="region of interest" description="Disordered" evidence="10">
    <location>
        <begin position="569"/>
        <end position="621"/>
    </location>
</feature>
<dbReference type="SMART" id="SM00387">
    <property type="entry name" value="HATPase_c"/>
    <property type="match status" value="1"/>
</dbReference>
<dbReference type="Pfam" id="PF02518">
    <property type="entry name" value="HATPase_c"/>
    <property type="match status" value="1"/>
</dbReference>
<dbReference type="Pfam" id="PF00672">
    <property type="entry name" value="HAMP"/>
    <property type="match status" value="1"/>
</dbReference>
<dbReference type="PROSITE" id="PS50885">
    <property type="entry name" value="HAMP"/>
    <property type="match status" value="1"/>
</dbReference>
<feature type="compositionally biased region" description="Basic and acidic residues" evidence="10">
    <location>
        <begin position="575"/>
        <end position="609"/>
    </location>
</feature>
<keyword evidence="4" id="KW-0597">Phosphoprotein</keyword>
<proteinExistence type="predicted"/>
<organism evidence="14 15">
    <name type="scientific">Mycetocola lacteus</name>
    <dbReference type="NCBI Taxonomy" id="76637"/>
    <lineage>
        <taxon>Bacteria</taxon>
        <taxon>Bacillati</taxon>
        <taxon>Actinomycetota</taxon>
        <taxon>Actinomycetes</taxon>
        <taxon>Micrococcales</taxon>
        <taxon>Microbacteriaceae</taxon>
        <taxon>Mycetocola</taxon>
    </lineage>
</organism>
<dbReference type="AlphaFoldDB" id="A0A3L7AR71"/>
<name>A0A3L7AR71_9MICO</name>
<dbReference type="RefSeq" id="WP_121688029.1">
    <property type="nucleotide sequence ID" value="NZ_RCUY01000005.1"/>
</dbReference>
<dbReference type="Gene3D" id="3.30.565.10">
    <property type="entry name" value="Histidine kinase-like ATPase, C-terminal domain"/>
    <property type="match status" value="1"/>
</dbReference>
<dbReference type="PANTHER" id="PTHR43711">
    <property type="entry name" value="TWO-COMPONENT HISTIDINE KINASE"/>
    <property type="match status" value="1"/>
</dbReference>
<evidence type="ECO:0000256" key="3">
    <source>
        <dbReference type="ARBA" id="ARBA00012438"/>
    </source>
</evidence>
<dbReference type="SUPFAM" id="SSF55874">
    <property type="entry name" value="ATPase domain of HSP90 chaperone/DNA topoisomerase II/histidine kinase"/>
    <property type="match status" value="1"/>
</dbReference>
<dbReference type="CDD" id="cd00075">
    <property type="entry name" value="HATPase"/>
    <property type="match status" value="1"/>
</dbReference>
<dbReference type="Pfam" id="PF00512">
    <property type="entry name" value="HisKA"/>
    <property type="match status" value="1"/>
</dbReference>
<sequence>MRRPVDPGHRVPWPRSLVVPLFVMTAAIVAVSVAAAVWMTVSATATAVEQKRDQTVTTDTAVYNDLVGYAATHTHWDAVGPVLRRLASENEVTLTLMDESGDLIATTAKKSAQLPRPDLARAILNPLALDPSLAPSARITAPEPDEDPDPGESAAPSSAPTSEPSEKPGQASGGAFPAPSRDGTTAGGPPSFSVIDPRAVGPFRLNDEERDQKIAEAKTLVACLSTNGVPDVLSDTAPNGRPLVQLPTGTQTPRPCLEDEGLLRKPTQSEYTALQALDTLVNDCLARSGEDPIILDTDLSWTSVDSDRESNRGVSGCIETSRQEQLASSVAEPARLFIQGQDPTARVFWDFSGENQLRLTLLIAGLLVLTLGLSLYGGLRLTRPLRTLAAAAARASDGDLRARADVRRRDEVGAVATAFNTMAERRETLESSRNAMMSDISHELRTPIATMRGWVEAAEDNLVTPDAAFLATLHRETLVLQRLVDDLHQLSLAEAGELSLEIEDIPLREFLDQFEATARGLSDPAGITLTAIADPALPADAVVRADPFRLRQALLNLVSNAVRHTPEGGRITISAERRSDATLGEDRSAEARSRDERRSEVRTRDERPGNEVSGGVPDGIAFTVTDTGSGIPAEEVPFVFDRFRRADKSRTRATGGSGLGLAIVREILRLHGGAATLSSTQGTGTAVTLWFPDAPPLSDLGVRPSG</sequence>